<organism evidence="1 2">
    <name type="scientific">Thelohanellus kitauei</name>
    <name type="common">Myxosporean</name>
    <dbReference type="NCBI Taxonomy" id="669202"/>
    <lineage>
        <taxon>Eukaryota</taxon>
        <taxon>Metazoa</taxon>
        <taxon>Cnidaria</taxon>
        <taxon>Myxozoa</taxon>
        <taxon>Myxosporea</taxon>
        <taxon>Bivalvulida</taxon>
        <taxon>Platysporina</taxon>
        <taxon>Myxobolidae</taxon>
        <taxon>Thelohanellus</taxon>
    </lineage>
</organism>
<accession>A0A0C2MKE4</accession>
<protein>
    <submittedName>
        <fullName evidence="1">Uncharacterized protein</fullName>
    </submittedName>
</protein>
<dbReference type="AlphaFoldDB" id="A0A0C2MKE4"/>
<keyword evidence="2" id="KW-1185">Reference proteome</keyword>
<evidence type="ECO:0000313" key="2">
    <source>
        <dbReference type="Proteomes" id="UP000031668"/>
    </source>
</evidence>
<proteinExistence type="predicted"/>
<reference evidence="1 2" key="1">
    <citation type="journal article" date="2014" name="Genome Biol. Evol.">
        <title>The genome of the myxosporean Thelohanellus kitauei shows adaptations to nutrient acquisition within its fish host.</title>
        <authorList>
            <person name="Yang Y."/>
            <person name="Xiong J."/>
            <person name="Zhou Z."/>
            <person name="Huo F."/>
            <person name="Miao W."/>
            <person name="Ran C."/>
            <person name="Liu Y."/>
            <person name="Zhang J."/>
            <person name="Feng J."/>
            <person name="Wang M."/>
            <person name="Wang M."/>
            <person name="Wang L."/>
            <person name="Yao B."/>
        </authorList>
    </citation>
    <scope>NUCLEOTIDE SEQUENCE [LARGE SCALE GENOMIC DNA]</scope>
    <source>
        <strain evidence="1">Wuqing</strain>
    </source>
</reference>
<name>A0A0C2MKE4_THEKT</name>
<sequence>MGRDGDDEASRLHHFELASAPICSKFKKNSMSTNMCYQGPTANSIDDRLVKISNFSLFLTQSSVMAVAVIDAGILDDEERTESRRTFHFVVPKEEKKQYYQLYAMICFWIHYDNRFLKRQTNMTCSQPSKPVRSRILLNIKKPHVAEPSH</sequence>
<comment type="caution">
    <text evidence="1">The sequence shown here is derived from an EMBL/GenBank/DDBJ whole genome shotgun (WGS) entry which is preliminary data.</text>
</comment>
<dbReference type="Proteomes" id="UP000031668">
    <property type="component" value="Unassembled WGS sequence"/>
</dbReference>
<evidence type="ECO:0000313" key="1">
    <source>
        <dbReference type="EMBL" id="KII64870.1"/>
    </source>
</evidence>
<dbReference type="EMBL" id="JWZT01004076">
    <property type="protein sequence ID" value="KII64870.1"/>
    <property type="molecule type" value="Genomic_DNA"/>
</dbReference>
<gene>
    <name evidence="1" type="ORF">RF11_09280</name>
</gene>